<feature type="region of interest" description="Disordered" evidence="11">
    <location>
        <begin position="573"/>
        <end position="593"/>
    </location>
</feature>
<evidence type="ECO:0000256" key="11">
    <source>
        <dbReference type="SAM" id="MobiDB-lite"/>
    </source>
</evidence>
<evidence type="ECO:0000313" key="13">
    <source>
        <dbReference type="Proteomes" id="UP000184267"/>
    </source>
</evidence>
<keyword evidence="6" id="KW-0833">Ubl conjugation pathway</keyword>
<comment type="subcellular location">
    <subcellularLocation>
        <location evidence="1">Cytoplasm</location>
    </subcellularLocation>
</comment>
<gene>
    <name evidence="12" type="ORF">TRAPUB_8019</name>
</gene>
<evidence type="ECO:0000256" key="5">
    <source>
        <dbReference type="ARBA" id="ARBA00022490"/>
    </source>
</evidence>
<keyword evidence="5" id="KW-0963">Cytoplasm</keyword>
<feature type="region of interest" description="Disordered" evidence="11">
    <location>
        <begin position="166"/>
        <end position="209"/>
    </location>
</feature>
<feature type="region of interest" description="Disordered" evidence="11">
    <location>
        <begin position="702"/>
        <end position="736"/>
    </location>
</feature>
<comment type="caution">
    <text evidence="12">The sequence shown here is derived from an EMBL/GenBank/DDBJ whole genome shotgun (WGS) entry which is preliminary data.</text>
</comment>
<feature type="compositionally biased region" description="Low complexity" evidence="11">
    <location>
        <begin position="114"/>
        <end position="126"/>
    </location>
</feature>
<feature type="region of interest" description="Disordered" evidence="11">
    <location>
        <begin position="1"/>
        <end position="126"/>
    </location>
</feature>
<dbReference type="PANTHER" id="PTHR12866">
    <property type="entry name" value="UBIQUITIN-LIKE-CONJUGATING ENZYME ATG3"/>
    <property type="match status" value="1"/>
</dbReference>
<feature type="compositionally biased region" description="Low complexity" evidence="11">
    <location>
        <begin position="583"/>
        <end position="593"/>
    </location>
</feature>
<evidence type="ECO:0000256" key="3">
    <source>
        <dbReference type="ARBA" id="ARBA00018067"/>
    </source>
</evidence>
<feature type="compositionally biased region" description="Acidic residues" evidence="11">
    <location>
        <begin position="573"/>
        <end position="582"/>
    </location>
</feature>
<dbReference type="EMBL" id="MNAD01000163">
    <property type="protein sequence ID" value="OJT15431.1"/>
    <property type="molecule type" value="Genomic_DNA"/>
</dbReference>
<dbReference type="OMA" id="IRYESTH"/>
<keyword evidence="13" id="KW-1185">Reference proteome</keyword>
<dbReference type="PANTHER" id="PTHR12866:SF2">
    <property type="entry name" value="UBIQUITIN-LIKE-CONJUGATING ENZYME ATG3"/>
    <property type="match status" value="1"/>
</dbReference>
<comment type="similarity">
    <text evidence="2">Belongs to the ATG3 family.</text>
</comment>
<proteinExistence type="inferred from homology"/>
<name>A0A1M2W6E8_TRAPU</name>
<feature type="compositionally biased region" description="Pro residues" evidence="11">
    <location>
        <begin position="197"/>
        <end position="206"/>
    </location>
</feature>
<evidence type="ECO:0000313" key="12">
    <source>
        <dbReference type="EMBL" id="OJT15431.1"/>
    </source>
</evidence>
<dbReference type="OrthoDB" id="1584384at2759"/>
<evidence type="ECO:0000256" key="9">
    <source>
        <dbReference type="ARBA" id="ARBA00032144"/>
    </source>
</evidence>
<keyword evidence="7" id="KW-0653">Protein transport</keyword>
<reference evidence="12 13" key="1">
    <citation type="submission" date="2016-10" db="EMBL/GenBank/DDBJ databases">
        <title>Genome sequence of the basidiomycete white-rot fungus Trametes pubescens.</title>
        <authorList>
            <person name="Makela M.R."/>
            <person name="Granchi Z."/>
            <person name="Peng M."/>
            <person name="De Vries R.P."/>
            <person name="Grigoriev I."/>
            <person name="Riley R."/>
            <person name="Hilden K."/>
        </authorList>
    </citation>
    <scope>NUCLEOTIDE SEQUENCE [LARGE SCALE GENOMIC DNA]</scope>
    <source>
        <strain evidence="12 13">FBCC735</strain>
    </source>
</reference>
<feature type="region of interest" description="Disordered" evidence="11">
    <location>
        <begin position="430"/>
        <end position="459"/>
    </location>
</feature>
<dbReference type="Proteomes" id="UP000184267">
    <property type="component" value="Unassembled WGS sequence"/>
</dbReference>
<sequence length="771" mass="82993">MTLGPPPSAAGPSGSMPPVQALENPANMDTNAQAPATLSSPPAPVPGPSVSTGPYTSQFSVQSHTPSRPYYTHSGANTYTTGYPANVPHPSAAPQQAGSQHPAGVHYPPHTNYQPQHPQAQGAPQASTGTYSYYNFHPSAWSNAWNTGSYQYGTGGSYPYSYAQPAPAPPAPHASAAMRQPKHAVPPPPPAKRKTPTPSPSPSPPPEYHKDWDAVIKSFLSAIGFSQAARGFEADMLILNPDFERNEMPAALGELMKDLLKLSQSRPETEDTPTQERPLEERKLDYAHLANGATPRSQTSITKDISRFLAQNRTRNDASNRSEFLLSVAEKRRRLNENGDSEPVPSCARTDAKSQNRDLQMKYDIAKNEDGPLRRTLKSGVPVNAGSMPSASKASANGAADDVPSASRYPALDERLQNIEKHLAIRYESTHPGQHFTSTNPIVGRHRNREKGDPAKARDYLPADKQYLLTRGVPCLRRATALAYTDADEDAERLLSFGDLSATGNEADEWVETHAGRPATTDSVAHAGTIDDIPDVDDADADGAAGAMGGLSLGDKSAAEIPDMDEIPDMEEDDLEADDDEATAAAPKTSAAPAGGVIAAEEVEVAKGNLLQVRTYDVMITYDKYYQTPRIWLIGYDENGTPLTPPQIFQDVSADHAFKTVTIEAFPHSGSLQAASVHPCKHASVMKKVIERMNQGVIEEQRAARGGAAGPASKDGKQKKWLFRRTSGNGKDAQAGEEDIEGMRVDFYLVVFLKFIASIVPTIEVDSTTAF</sequence>
<dbReference type="GO" id="GO:0044804">
    <property type="term" value="P:nucleophagy"/>
    <property type="evidence" value="ECO:0007669"/>
    <property type="project" value="TreeGrafter"/>
</dbReference>
<evidence type="ECO:0000256" key="2">
    <source>
        <dbReference type="ARBA" id="ARBA00007683"/>
    </source>
</evidence>
<dbReference type="AlphaFoldDB" id="A0A1M2W6E8"/>
<dbReference type="GO" id="GO:0000407">
    <property type="term" value="C:phagophore assembly site"/>
    <property type="evidence" value="ECO:0007669"/>
    <property type="project" value="TreeGrafter"/>
</dbReference>
<evidence type="ECO:0000256" key="6">
    <source>
        <dbReference type="ARBA" id="ARBA00022786"/>
    </source>
</evidence>
<feature type="compositionally biased region" description="Polar residues" evidence="11">
    <location>
        <begin position="55"/>
        <end position="66"/>
    </location>
</feature>
<accession>A0A1M2W6E8</accession>
<dbReference type="GO" id="GO:0061723">
    <property type="term" value="P:glycophagy"/>
    <property type="evidence" value="ECO:0007669"/>
    <property type="project" value="TreeGrafter"/>
</dbReference>
<feature type="compositionally biased region" description="Polar residues" evidence="11">
    <location>
        <begin position="431"/>
        <end position="441"/>
    </location>
</feature>
<feature type="compositionally biased region" description="Polar residues" evidence="11">
    <location>
        <begin position="74"/>
        <end position="83"/>
    </location>
</feature>
<dbReference type="GO" id="GO:0015031">
    <property type="term" value="P:protein transport"/>
    <property type="evidence" value="ECO:0007669"/>
    <property type="project" value="UniProtKB-KW"/>
</dbReference>
<evidence type="ECO:0000256" key="10">
    <source>
        <dbReference type="ARBA" id="ARBA00033139"/>
    </source>
</evidence>
<evidence type="ECO:0000256" key="1">
    <source>
        <dbReference type="ARBA" id="ARBA00004496"/>
    </source>
</evidence>
<keyword evidence="4" id="KW-0813">Transport</keyword>
<feature type="compositionally biased region" description="Acidic residues" evidence="11">
    <location>
        <begin position="532"/>
        <end position="541"/>
    </location>
</feature>
<dbReference type="GO" id="GO:0019776">
    <property type="term" value="F:Atg8-family ligase activity"/>
    <property type="evidence" value="ECO:0007669"/>
    <property type="project" value="TreeGrafter"/>
</dbReference>
<feature type="compositionally biased region" description="Basic and acidic residues" evidence="11">
    <location>
        <begin position="350"/>
        <end position="373"/>
    </location>
</feature>
<feature type="region of interest" description="Disordered" evidence="11">
    <location>
        <begin position="531"/>
        <end position="559"/>
    </location>
</feature>
<evidence type="ECO:0000256" key="4">
    <source>
        <dbReference type="ARBA" id="ARBA00022448"/>
    </source>
</evidence>
<evidence type="ECO:0000256" key="7">
    <source>
        <dbReference type="ARBA" id="ARBA00022927"/>
    </source>
</evidence>
<dbReference type="GO" id="GO:0000045">
    <property type="term" value="P:autophagosome assembly"/>
    <property type="evidence" value="ECO:0007669"/>
    <property type="project" value="TreeGrafter"/>
</dbReference>
<dbReference type="GO" id="GO:0000422">
    <property type="term" value="P:autophagy of mitochondrion"/>
    <property type="evidence" value="ECO:0007669"/>
    <property type="project" value="TreeGrafter"/>
</dbReference>
<protein>
    <recommendedName>
        <fullName evidence="3">Autophagy-related protein 3</fullName>
    </recommendedName>
    <alternativeName>
        <fullName evidence="9 10">Autophagy-related E2-like conjugation enzyme ATG3</fullName>
    </alternativeName>
</protein>
<feature type="compositionally biased region" description="Polar residues" evidence="11">
    <location>
        <begin position="27"/>
        <end position="38"/>
    </location>
</feature>
<dbReference type="InterPro" id="IPR007135">
    <property type="entry name" value="Atg3/Atg10"/>
</dbReference>
<feature type="compositionally biased region" description="Basic and acidic residues" evidence="11">
    <location>
        <begin position="450"/>
        <end position="459"/>
    </location>
</feature>
<dbReference type="STRING" id="154538.A0A1M2W6E8"/>
<dbReference type="GO" id="GO:0005829">
    <property type="term" value="C:cytosol"/>
    <property type="evidence" value="ECO:0007669"/>
    <property type="project" value="TreeGrafter"/>
</dbReference>
<keyword evidence="8" id="KW-0072">Autophagy</keyword>
<dbReference type="Pfam" id="PF03987">
    <property type="entry name" value="Autophagy_act_C"/>
    <property type="match status" value="1"/>
</dbReference>
<evidence type="ECO:0000256" key="8">
    <source>
        <dbReference type="ARBA" id="ARBA00023006"/>
    </source>
</evidence>
<feature type="region of interest" description="Disordered" evidence="11">
    <location>
        <begin position="335"/>
        <end position="406"/>
    </location>
</feature>
<organism evidence="12 13">
    <name type="scientific">Trametes pubescens</name>
    <name type="common">White-rot fungus</name>
    <dbReference type="NCBI Taxonomy" id="154538"/>
    <lineage>
        <taxon>Eukaryota</taxon>
        <taxon>Fungi</taxon>
        <taxon>Dikarya</taxon>
        <taxon>Basidiomycota</taxon>
        <taxon>Agaricomycotina</taxon>
        <taxon>Agaricomycetes</taxon>
        <taxon>Polyporales</taxon>
        <taxon>Polyporaceae</taxon>
        <taxon>Trametes</taxon>
    </lineage>
</organism>